<dbReference type="AlphaFoldDB" id="A0AAE1I4A5"/>
<evidence type="ECO:0000313" key="4">
    <source>
        <dbReference type="Proteomes" id="UP001219518"/>
    </source>
</evidence>
<keyword evidence="2" id="KW-0472">Membrane</keyword>
<dbReference type="EMBL" id="JAHWGI010001435">
    <property type="protein sequence ID" value="KAK3932334.1"/>
    <property type="molecule type" value="Genomic_DNA"/>
</dbReference>
<protein>
    <submittedName>
        <fullName evidence="3">Protein TOC75, chloroplastic</fullName>
    </submittedName>
</protein>
<accession>A0AAE1I4A5</accession>
<feature type="region of interest" description="Disordered" evidence="1">
    <location>
        <begin position="123"/>
        <end position="180"/>
    </location>
</feature>
<keyword evidence="2" id="KW-0812">Transmembrane</keyword>
<name>A0AAE1I4A5_9NEOP</name>
<evidence type="ECO:0000313" key="3">
    <source>
        <dbReference type="EMBL" id="KAK3932334.1"/>
    </source>
</evidence>
<comment type="caution">
    <text evidence="3">The sequence shown here is derived from an EMBL/GenBank/DDBJ whole genome shotgun (WGS) entry which is preliminary data.</text>
</comment>
<feature type="non-terminal residue" evidence="3">
    <location>
        <position position="1"/>
    </location>
</feature>
<feature type="compositionally biased region" description="Gly residues" evidence="1">
    <location>
        <begin position="236"/>
        <end position="255"/>
    </location>
</feature>
<feature type="transmembrane region" description="Helical" evidence="2">
    <location>
        <begin position="37"/>
        <end position="57"/>
    </location>
</feature>
<reference evidence="3" key="1">
    <citation type="submission" date="2021-07" db="EMBL/GenBank/DDBJ databases">
        <authorList>
            <person name="Catto M.A."/>
            <person name="Jacobson A."/>
            <person name="Kennedy G."/>
            <person name="Labadie P."/>
            <person name="Hunt B.G."/>
            <person name="Srinivasan R."/>
        </authorList>
    </citation>
    <scope>NUCLEOTIDE SEQUENCE</scope>
    <source>
        <strain evidence="3">PL_HMW_Pooled</strain>
        <tissue evidence="3">Head</tissue>
    </source>
</reference>
<feature type="region of interest" description="Disordered" evidence="1">
    <location>
        <begin position="192"/>
        <end position="255"/>
    </location>
</feature>
<keyword evidence="2" id="KW-1133">Transmembrane helix</keyword>
<evidence type="ECO:0000256" key="1">
    <source>
        <dbReference type="SAM" id="MobiDB-lite"/>
    </source>
</evidence>
<gene>
    <name evidence="3" type="ORF">KUF71_012407</name>
</gene>
<feature type="compositionally biased region" description="Low complexity" evidence="1">
    <location>
        <begin position="212"/>
        <end position="223"/>
    </location>
</feature>
<feature type="compositionally biased region" description="Polar residues" evidence="1">
    <location>
        <begin position="144"/>
        <end position="169"/>
    </location>
</feature>
<evidence type="ECO:0000256" key="2">
    <source>
        <dbReference type="SAM" id="Phobius"/>
    </source>
</evidence>
<sequence>MDPAHCEKSLYRLCSSADSSSAIRVVAAGPSGAPGDIAVLGVTAVLGLGVVAVLGAGSTATERMRGSSGVRRRSTARVPGTARARAPVPELFPQAQHEHPLSSGAFGQAQRVLVLRCQNSFELSGHSTSTPCAPVPPARWTMRSAPSKQSSGMSTSKTPQATGTWLNRNTARRGPKVLLTSPDTPRILRLALGGAGPGRRPRRTKVMTAPVSTTARQASSSTSMLMTGATASRALGGKGGVPSACGGGGDAVAPA</sequence>
<organism evidence="3 4">
    <name type="scientific">Frankliniella fusca</name>
    <dbReference type="NCBI Taxonomy" id="407009"/>
    <lineage>
        <taxon>Eukaryota</taxon>
        <taxon>Metazoa</taxon>
        <taxon>Ecdysozoa</taxon>
        <taxon>Arthropoda</taxon>
        <taxon>Hexapoda</taxon>
        <taxon>Insecta</taxon>
        <taxon>Pterygota</taxon>
        <taxon>Neoptera</taxon>
        <taxon>Paraneoptera</taxon>
        <taxon>Thysanoptera</taxon>
        <taxon>Terebrantia</taxon>
        <taxon>Thripoidea</taxon>
        <taxon>Thripidae</taxon>
        <taxon>Frankliniella</taxon>
    </lineage>
</organism>
<reference evidence="3" key="2">
    <citation type="journal article" date="2023" name="BMC Genomics">
        <title>Pest status, molecular evolution, and epigenetic factors derived from the genome assembly of Frankliniella fusca, a thysanopteran phytovirus vector.</title>
        <authorList>
            <person name="Catto M.A."/>
            <person name="Labadie P.E."/>
            <person name="Jacobson A.L."/>
            <person name="Kennedy G.G."/>
            <person name="Srinivasan R."/>
            <person name="Hunt B.G."/>
        </authorList>
    </citation>
    <scope>NUCLEOTIDE SEQUENCE</scope>
    <source>
        <strain evidence="3">PL_HMW_Pooled</strain>
    </source>
</reference>
<dbReference type="Proteomes" id="UP001219518">
    <property type="component" value="Unassembled WGS sequence"/>
</dbReference>
<proteinExistence type="predicted"/>
<keyword evidence="4" id="KW-1185">Reference proteome</keyword>
<feature type="region of interest" description="Disordered" evidence="1">
    <location>
        <begin position="64"/>
        <end position="83"/>
    </location>
</feature>